<evidence type="ECO:0000313" key="2">
    <source>
        <dbReference type="Proteomes" id="UP001199916"/>
    </source>
</evidence>
<dbReference type="Proteomes" id="UP001199916">
    <property type="component" value="Unassembled WGS sequence"/>
</dbReference>
<sequence length="84" mass="9924">MQPDYYYAQKQIEMEQAAIELEARTMWMRPKQSAAGTQLGEVHDKAMRVLVELLDSEHEEHRLRAAETIMRLSGTKRQRYRFGL</sequence>
<keyword evidence="2" id="KW-1185">Reference proteome</keyword>
<proteinExistence type="predicted"/>
<gene>
    <name evidence="1" type="ORF">LQV63_12005</name>
</gene>
<reference evidence="1 2" key="1">
    <citation type="submission" date="2021-11" db="EMBL/GenBank/DDBJ databases">
        <title>Draft genome sequence of Paenibacillus profundus YoMME, a new Gram-positive bacteria with exoelectrogenic properties.</title>
        <authorList>
            <person name="Hubenova Y."/>
            <person name="Hubenova E."/>
            <person name="Manasiev Y."/>
            <person name="Peykov S."/>
            <person name="Mitov M."/>
        </authorList>
    </citation>
    <scope>NUCLEOTIDE SEQUENCE [LARGE SCALE GENOMIC DNA]</scope>
    <source>
        <strain evidence="1 2">YoMME</strain>
    </source>
</reference>
<protein>
    <submittedName>
        <fullName evidence="1">Uncharacterized protein</fullName>
    </submittedName>
</protein>
<evidence type="ECO:0000313" key="1">
    <source>
        <dbReference type="EMBL" id="MCE5170034.1"/>
    </source>
</evidence>
<dbReference type="EMBL" id="JAJNBZ010000007">
    <property type="protein sequence ID" value="MCE5170034.1"/>
    <property type="molecule type" value="Genomic_DNA"/>
</dbReference>
<name>A0ABS8YKF2_9BACL</name>
<comment type="caution">
    <text evidence="1">The sequence shown here is derived from an EMBL/GenBank/DDBJ whole genome shotgun (WGS) entry which is preliminary data.</text>
</comment>
<organism evidence="1 2">
    <name type="scientific">Paenibacillus profundus</name>
    <dbReference type="NCBI Taxonomy" id="1173085"/>
    <lineage>
        <taxon>Bacteria</taxon>
        <taxon>Bacillati</taxon>
        <taxon>Bacillota</taxon>
        <taxon>Bacilli</taxon>
        <taxon>Bacillales</taxon>
        <taxon>Paenibacillaceae</taxon>
        <taxon>Paenibacillus</taxon>
    </lineage>
</organism>
<accession>A0ABS8YKF2</accession>
<dbReference type="RefSeq" id="WP_233696877.1">
    <property type="nucleotide sequence ID" value="NZ_JAJNBZ010000007.1"/>
</dbReference>